<keyword evidence="2" id="KW-1133">Transmembrane helix</keyword>
<dbReference type="InterPro" id="IPR025565">
    <property type="entry name" value="DUF4328"/>
</dbReference>
<feature type="compositionally biased region" description="Pro residues" evidence="1">
    <location>
        <begin position="325"/>
        <end position="337"/>
    </location>
</feature>
<gene>
    <name evidence="4" type="ORF">KIH27_16625</name>
</gene>
<comment type="caution">
    <text evidence="4">The sequence shown here is derived from an EMBL/GenBank/DDBJ whole genome shotgun (WGS) entry which is preliminary data.</text>
</comment>
<feature type="transmembrane region" description="Helical" evidence="2">
    <location>
        <begin position="125"/>
        <end position="149"/>
    </location>
</feature>
<feature type="domain" description="DUF4328" evidence="3">
    <location>
        <begin position="151"/>
        <end position="304"/>
    </location>
</feature>
<dbReference type="RefSeq" id="WP_214094072.1">
    <property type="nucleotide sequence ID" value="NZ_JAHCLR010000038.1"/>
</dbReference>
<reference evidence="4 5" key="1">
    <citation type="submission" date="2021-05" db="EMBL/GenBank/DDBJ databases">
        <title>Mycobacterium acidophilum sp. nov., an extremely acid-tolerant member of the genus Mycobacterium.</title>
        <authorList>
            <person name="Xia J."/>
        </authorList>
    </citation>
    <scope>NUCLEOTIDE SEQUENCE [LARGE SCALE GENOMIC DNA]</scope>
    <source>
        <strain evidence="4 5">M1</strain>
    </source>
</reference>
<dbReference type="EMBL" id="JAHCLR010000038">
    <property type="protein sequence ID" value="MBS9535214.1"/>
    <property type="molecule type" value="Genomic_DNA"/>
</dbReference>
<dbReference type="Proteomes" id="UP001519535">
    <property type="component" value="Unassembled WGS sequence"/>
</dbReference>
<feature type="transmembrane region" description="Helical" evidence="2">
    <location>
        <begin position="247"/>
        <end position="268"/>
    </location>
</feature>
<proteinExistence type="predicted"/>
<keyword evidence="5" id="KW-1185">Reference proteome</keyword>
<sequence length="353" mass="38371">MIQVCSRCGTRWNVRDRRRAWCPRCNGALWAPLTPAQEAELQWTQPGPPAPAAPPATPRLGHGYRWIAVRPGPPPLPHRRSRPLGPTPHYSVMPRWTLMEWVNPVVAQEKSAQAEAPALASVQRALSAATAALGVAALVHTLSYLLMLVNRTHLLHPVVAGAALWLGRLASVAALIAVIVCAVLLTRWLIGRRAAAFTRLRRPESRRPWALWVGCLVPVVNLFWAPVYTMELASREDRLVRLRKPIVVWWLLWVASTLAALFATATSFATGAQGIANNTVAMVIAYLLGLAAVRAAARVVDGFERRSMSRPAHHWVVVGDAGPAQEPPMPEPAPEPAATPAAVLESDGREPAA</sequence>
<evidence type="ECO:0000313" key="5">
    <source>
        <dbReference type="Proteomes" id="UP001519535"/>
    </source>
</evidence>
<feature type="transmembrane region" description="Helical" evidence="2">
    <location>
        <begin position="280"/>
        <end position="300"/>
    </location>
</feature>
<accession>A0ABS5RM00</accession>
<evidence type="ECO:0000313" key="4">
    <source>
        <dbReference type="EMBL" id="MBS9535214.1"/>
    </source>
</evidence>
<feature type="transmembrane region" description="Helical" evidence="2">
    <location>
        <begin position="169"/>
        <end position="189"/>
    </location>
</feature>
<evidence type="ECO:0000256" key="1">
    <source>
        <dbReference type="SAM" id="MobiDB-lite"/>
    </source>
</evidence>
<organism evidence="4 5">
    <name type="scientific">Mycolicibacter acidiphilus</name>
    <dbReference type="NCBI Taxonomy" id="2835306"/>
    <lineage>
        <taxon>Bacteria</taxon>
        <taxon>Bacillati</taxon>
        <taxon>Actinomycetota</taxon>
        <taxon>Actinomycetes</taxon>
        <taxon>Mycobacteriales</taxon>
        <taxon>Mycobacteriaceae</taxon>
        <taxon>Mycolicibacter</taxon>
    </lineage>
</organism>
<evidence type="ECO:0000259" key="3">
    <source>
        <dbReference type="Pfam" id="PF14219"/>
    </source>
</evidence>
<evidence type="ECO:0000256" key="2">
    <source>
        <dbReference type="SAM" id="Phobius"/>
    </source>
</evidence>
<name>A0ABS5RM00_9MYCO</name>
<dbReference type="Pfam" id="PF14219">
    <property type="entry name" value="DUF4328"/>
    <property type="match status" value="1"/>
</dbReference>
<protein>
    <submittedName>
        <fullName evidence="4">DUF4328 domain-containing protein</fullName>
    </submittedName>
</protein>
<keyword evidence="2" id="KW-0812">Transmembrane</keyword>
<feature type="transmembrane region" description="Helical" evidence="2">
    <location>
        <begin position="209"/>
        <end position="227"/>
    </location>
</feature>
<feature type="region of interest" description="Disordered" evidence="1">
    <location>
        <begin position="321"/>
        <end position="353"/>
    </location>
</feature>
<keyword evidence="2" id="KW-0472">Membrane</keyword>